<keyword evidence="5 7" id="KW-0009">Actin-binding</keyword>
<evidence type="ECO:0000256" key="1">
    <source>
        <dbReference type="ARBA" id="ARBA00004245"/>
    </source>
</evidence>
<dbReference type="Pfam" id="PF00235">
    <property type="entry name" value="Profilin"/>
    <property type="match status" value="1"/>
</dbReference>
<dbReference type="SUPFAM" id="SSF55770">
    <property type="entry name" value="Profilin (actin-binding protein)"/>
    <property type="match status" value="1"/>
</dbReference>
<evidence type="ECO:0000256" key="7">
    <source>
        <dbReference type="RuleBase" id="RU003909"/>
    </source>
</evidence>
<dbReference type="InterPro" id="IPR005455">
    <property type="entry name" value="PFN_euk"/>
</dbReference>
<dbReference type="Gene3D" id="3.30.450.30">
    <property type="entry name" value="Dynein light chain 2a, cytoplasmic"/>
    <property type="match status" value="1"/>
</dbReference>
<feature type="non-terminal residue" evidence="8">
    <location>
        <position position="134"/>
    </location>
</feature>
<dbReference type="PANTHER" id="PTHR11604">
    <property type="entry name" value="PROFILIN"/>
    <property type="match status" value="1"/>
</dbReference>
<reference evidence="8" key="1">
    <citation type="submission" date="2002-09" db="EMBL/GenBank/DDBJ databases">
        <title>Bridging the gaps: The Hawaiian bobtail squid provides sequence data for the Mollusca.</title>
        <authorList>
            <person name="Kimbell J.R."/>
            <person name="Stewart J.J."/>
            <person name="McFall-Ngai M.J."/>
        </authorList>
    </citation>
    <scope>NUCLEOTIDE SEQUENCE</scope>
</reference>
<protein>
    <recommendedName>
        <fullName evidence="7">Profilin</fullName>
    </recommendedName>
</protein>
<dbReference type="SMART" id="SM00392">
    <property type="entry name" value="PROF"/>
    <property type="match status" value="1"/>
</dbReference>
<dbReference type="AlphaFoldDB" id="Q8IS75"/>
<evidence type="ECO:0000256" key="2">
    <source>
        <dbReference type="ARBA" id="ARBA00010058"/>
    </source>
</evidence>
<evidence type="ECO:0000256" key="4">
    <source>
        <dbReference type="ARBA" id="ARBA00022490"/>
    </source>
</evidence>
<keyword evidence="4" id="KW-0963">Cytoplasm</keyword>
<comment type="subcellular location">
    <subcellularLocation>
        <location evidence="1">Cytoplasm</location>
        <location evidence="1">Cytoskeleton</location>
    </subcellularLocation>
</comment>
<comment type="similarity">
    <text evidence="2 7">Belongs to the profilin family.</text>
</comment>
<dbReference type="GO" id="GO:0005938">
    <property type="term" value="C:cell cortex"/>
    <property type="evidence" value="ECO:0007669"/>
    <property type="project" value="TreeGrafter"/>
</dbReference>
<sequence>KETSGIKMSGWDSWAKIALHDKCADNCGIYGLDGQEWGRAGEDFKVTPKEVQEIVASLTGTPKTSLHVAGIKYIVLNQIKDELLRGKAAEKGLTALKGKSYLLISQYNNSGVISPGNNCKQAYQLKDQLDGQQF</sequence>
<evidence type="ECO:0000256" key="6">
    <source>
        <dbReference type="ARBA" id="ARBA00023212"/>
    </source>
</evidence>
<comment type="subunit">
    <text evidence="3">Occurs in many kinds of cells as a complex with monomeric actin in a 1:1 ratio.</text>
</comment>
<dbReference type="GO" id="GO:0005856">
    <property type="term" value="C:cytoskeleton"/>
    <property type="evidence" value="ECO:0007669"/>
    <property type="project" value="UniProtKB-SubCell"/>
</dbReference>
<evidence type="ECO:0000256" key="3">
    <source>
        <dbReference type="ARBA" id="ARBA00011583"/>
    </source>
</evidence>
<keyword evidence="6" id="KW-0206">Cytoskeleton</keyword>
<evidence type="ECO:0000313" key="8">
    <source>
        <dbReference type="EMBL" id="AAN35172.1"/>
    </source>
</evidence>
<evidence type="ECO:0000256" key="5">
    <source>
        <dbReference type="ARBA" id="ARBA00023203"/>
    </source>
</evidence>
<dbReference type="InterPro" id="IPR036140">
    <property type="entry name" value="PFN_sf"/>
</dbReference>
<accession>Q8IS75</accession>
<dbReference type="GO" id="GO:0003785">
    <property type="term" value="F:actin monomer binding"/>
    <property type="evidence" value="ECO:0007669"/>
    <property type="project" value="TreeGrafter"/>
</dbReference>
<dbReference type="PANTHER" id="PTHR11604:SF0">
    <property type="entry name" value="PROFILIN"/>
    <property type="match status" value="1"/>
</dbReference>
<organism evidence="8">
    <name type="scientific">Euprymna scolopes</name>
    <name type="common">Hawaiian bobtail squid</name>
    <dbReference type="NCBI Taxonomy" id="6613"/>
    <lineage>
        <taxon>Eukaryota</taxon>
        <taxon>Metazoa</taxon>
        <taxon>Spiralia</taxon>
        <taxon>Lophotrochozoa</taxon>
        <taxon>Mollusca</taxon>
        <taxon>Cephalopoda</taxon>
        <taxon>Coleoidea</taxon>
        <taxon>Decapodiformes</taxon>
        <taxon>Sepiida</taxon>
        <taxon>Sepiolidae</taxon>
        <taxon>Sepiolinae</taxon>
        <taxon>Euprymna</taxon>
    </lineage>
</organism>
<dbReference type="EMBL" id="AY149453">
    <property type="protein sequence ID" value="AAN35172.1"/>
    <property type="molecule type" value="mRNA"/>
</dbReference>
<name>Q8IS75_EUPSC</name>
<dbReference type="InterPro" id="IPR048278">
    <property type="entry name" value="PFN"/>
</dbReference>
<feature type="non-terminal residue" evidence="8">
    <location>
        <position position="1"/>
    </location>
</feature>
<proteinExistence type="evidence at transcript level"/>